<keyword evidence="3" id="KW-1003">Cell membrane</keyword>
<comment type="subcellular location">
    <subcellularLocation>
        <location evidence="1">Cell membrane</location>
        <topology evidence="1">Multi-pass membrane protein</topology>
    </subcellularLocation>
</comment>
<dbReference type="STRING" id="36847.CLNEO_12100"/>
<dbReference type="Gene3D" id="1.20.81.30">
    <property type="entry name" value="Type II secretion system (T2SS), domain F"/>
    <property type="match status" value="2"/>
</dbReference>
<evidence type="ECO:0000256" key="7">
    <source>
        <dbReference type="SAM" id="Phobius"/>
    </source>
</evidence>
<dbReference type="PANTHER" id="PTHR30012">
    <property type="entry name" value="GENERAL SECRETION PATHWAY PROTEIN"/>
    <property type="match status" value="1"/>
</dbReference>
<evidence type="ECO:0000256" key="1">
    <source>
        <dbReference type="ARBA" id="ARBA00004651"/>
    </source>
</evidence>
<dbReference type="PRINTS" id="PR00812">
    <property type="entry name" value="BCTERIALGSPF"/>
</dbReference>
<evidence type="ECO:0000313" key="10">
    <source>
        <dbReference type="Proteomes" id="UP000070539"/>
    </source>
</evidence>
<protein>
    <submittedName>
        <fullName evidence="9">Type II secretion system protein F</fullName>
    </submittedName>
</protein>
<dbReference type="GO" id="GO:0005886">
    <property type="term" value="C:plasma membrane"/>
    <property type="evidence" value="ECO:0007669"/>
    <property type="project" value="UniProtKB-SubCell"/>
</dbReference>
<keyword evidence="10" id="KW-1185">Reference proteome</keyword>
<dbReference type="PANTHER" id="PTHR30012:SF0">
    <property type="entry name" value="TYPE II SECRETION SYSTEM PROTEIN F-RELATED"/>
    <property type="match status" value="1"/>
</dbReference>
<evidence type="ECO:0000256" key="6">
    <source>
        <dbReference type="ARBA" id="ARBA00023136"/>
    </source>
</evidence>
<comment type="similarity">
    <text evidence="2">Belongs to the GSP F family.</text>
</comment>
<dbReference type="InterPro" id="IPR003004">
    <property type="entry name" value="GspF/PilC"/>
</dbReference>
<feature type="domain" description="Type II secretion system protein GspF" evidence="8">
    <location>
        <begin position="14"/>
        <end position="136"/>
    </location>
</feature>
<keyword evidence="4 7" id="KW-0812">Transmembrane</keyword>
<evidence type="ECO:0000256" key="3">
    <source>
        <dbReference type="ARBA" id="ARBA00022475"/>
    </source>
</evidence>
<dbReference type="Pfam" id="PF00482">
    <property type="entry name" value="T2SSF"/>
    <property type="match status" value="2"/>
</dbReference>
<keyword evidence="5 7" id="KW-1133">Transmembrane helix</keyword>
<evidence type="ECO:0000256" key="2">
    <source>
        <dbReference type="ARBA" id="ARBA00005745"/>
    </source>
</evidence>
<evidence type="ECO:0000259" key="8">
    <source>
        <dbReference type="Pfam" id="PF00482"/>
    </source>
</evidence>
<evidence type="ECO:0000313" key="9">
    <source>
        <dbReference type="EMBL" id="KXL53239.1"/>
    </source>
</evidence>
<keyword evidence="6 7" id="KW-0472">Membrane</keyword>
<sequence>MKEKNWSNEELTAFCLEFSLLIKTGMSVGEGFSILSENEQNPEKKKFLLSLYEKTLLSTSVHQTMREAGVFPPYMLKLIYIGEETGHLEDCFASLSRYFDQRIRTRRLIKETVMFPLMLFVMMLVVAILLLTEVLPIFQSVFAQLGGTLPASALFFLNLGVGLKKGRFIFLGIFIILVVLAVLAGLSSSVQQKVSTFFKRHMTTTKVGKLSAQAHFASALSMTIRSGLDTGRALEIAEDFCAETFLKEKIHRCKARVQSGEPFANAVEQEGLLKPMYSRMLAIGIKSGNIDEVLSEIARRTEEDAAFALTKAASIVEPAVVIILSILVGFLLLSVMFPLVGIMSSLG</sequence>
<feature type="transmembrane region" description="Helical" evidence="7">
    <location>
        <begin position="112"/>
        <end position="131"/>
    </location>
</feature>
<dbReference type="OrthoDB" id="1733538at2"/>
<organism evidence="9 10">
    <name type="scientific">Anaerotignum neopropionicum</name>
    <dbReference type="NCBI Taxonomy" id="36847"/>
    <lineage>
        <taxon>Bacteria</taxon>
        <taxon>Bacillati</taxon>
        <taxon>Bacillota</taxon>
        <taxon>Clostridia</taxon>
        <taxon>Lachnospirales</taxon>
        <taxon>Anaerotignaceae</taxon>
        <taxon>Anaerotignum</taxon>
    </lineage>
</organism>
<evidence type="ECO:0000256" key="5">
    <source>
        <dbReference type="ARBA" id="ARBA00022989"/>
    </source>
</evidence>
<gene>
    <name evidence="9" type="primary">epsF</name>
    <name evidence="9" type="ORF">CLNEO_12100</name>
</gene>
<dbReference type="InterPro" id="IPR042094">
    <property type="entry name" value="T2SS_GspF_sf"/>
</dbReference>
<accession>A0A136WFU6</accession>
<feature type="domain" description="Type II secretion system protein GspF" evidence="8">
    <location>
        <begin position="216"/>
        <end position="338"/>
    </location>
</feature>
<dbReference type="InterPro" id="IPR018076">
    <property type="entry name" value="T2SS_GspF_dom"/>
</dbReference>
<evidence type="ECO:0000256" key="4">
    <source>
        <dbReference type="ARBA" id="ARBA00022692"/>
    </source>
</evidence>
<name>A0A136WFU6_9FIRM</name>
<proteinExistence type="inferred from homology"/>
<feature type="transmembrane region" description="Helical" evidence="7">
    <location>
        <begin position="319"/>
        <end position="342"/>
    </location>
</feature>
<reference evidence="9 10" key="1">
    <citation type="submission" date="2016-01" db="EMBL/GenBank/DDBJ databases">
        <title>Genome sequence of Clostridium neopropionicum X4, DSM-3847.</title>
        <authorList>
            <person name="Poehlein A."/>
            <person name="Beck M.H."/>
            <person name="Bengelsdorf F.R."/>
            <person name="Daniel R."/>
            <person name="Duerre P."/>
        </authorList>
    </citation>
    <scope>NUCLEOTIDE SEQUENCE [LARGE SCALE GENOMIC DNA]</scope>
    <source>
        <strain evidence="9 10">DSM-3847</strain>
    </source>
</reference>
<dbReference type="RefSeq" id="WP_066086018.1">
    <property type="nucleotide sequence ID" value="NZ_LRVM01000003.1"/>
</dbReference>
<dbReference type="Proteomes" id="UP000070539">
    <property type="component" value="Unassembled WGS sequence"/>
</dbReference>
<comment type="caution">
    <text evidence="9">The sequence shown here is derived from an EMBL/GenBank/DDBJ whole genome shotgun (WGS) entry which is preliminary data.</text>
</comment>
<feature type="transmembrane region" description="Helical" evidence="7">
    <location>
        <begin position="168"/>
        <end position="186"/>
    </location>
</feature>
<dbReference type="EMBL" id="LRVM01000003">
    <property type="protein sequence ID" value="KXL53239.1"/>
    <property type="molecule type" value="Genomic_DNA"/>
</dbReference>
<dbReference type="AlphaFoldDB" id="A0A136WFU6"/>